<dbReference type="Pfam" id="PF17863">
    <property type="entry name" value="AAA_lid_2"/>
    <property type="match status" value="1"/>
</dbReference>
<keyword evidence="4" id="KW-1185">Reference proteome</keyword>
<evidence type="ECO:0000313" key="4">
    <source>
        <dbReference type="Proteomes" id="UP000500806"/>
    </source>
</evidence>
<organism evidence="3 4">
    <name type="scientific">Polynucleobacter antarcticus</name>
    <dbReference type="NCBI Taxonomy" id="1743162"/>
    <lineage>
        <taxon>Bacteria</taxon>
        <taxon>Pseudomonadati</taxon>
        <taxon>Pseudomonadota</taxon>
        <taxon>Betaproteobacteria</taxon>
        <taxon>Burkholderiales</taxon>
        <taxon>Burkholderiaceae</taxon>
        <taxon>Polynucleobacter</taxon>
    </lineage>
</organism>
<dbReference type="PANTHER" id="PTHR43473">
    <property type="entry name" value="MAGNESIUM-CHELATASE SUBUNIT CHLD, CHLOROPLASTIC"/>
    <property type="match status" value="1"/>
</dbReference>
<dbReference type="Gene3D" id="1.10.8.80">
    <property type="entry name" value="Magnesium chelatase subunit I, C-Terminal domain"/>
    <property type="match status" value="1"/>
</dbReference>
<feature type="compositionally biased region" description="Polar residues" evidence="1">
    <location>
        <begin position="254"/>
        <end position="268"/>
    </location>
</feature>
<dbReference type="NCBIfam" id="NF009943">
    <property type="entry name" value="PRK13406.1"/>
    <property type="match status" value="1"/>
</dbReference>
<dbReference type="InterPro" id="IPR036465">
    <property type="entry name" value="vWFA_dom_sf"/>
</dbReference>
<dbReference type="AlphaFoldDB" id="A0A6M9PRU9"/>
<dbReference type="EMBL" id="CP028941">
    <property type="protein sequence ID" value="QKM62218.1"/>
    <property type="molecule type" value="Genomic_DNA"/>
</dbReference>
<dbReference type="InterPro" id="IPR027417">
    <property type="entry name" value="P-loop_NTPase"/>
</dbReference>
<sequence>MNPVQIAWFDNNLIAILLAINPRGLKGVVVKSQFGPVRDTWLSFCSSALSPQSKILKAPANLSAEQLFGSLDIESSLLSGSLIMSKGILDRIAGQYLILPMAERMDVQVMALISQALDEKNTFTQSHESAHSYFGLIAFDESQGEEEGISLRLSDRLAFEIHLDRFAIGDTKECLAVLPEDIQAAKVLLPQVGCAQEFVEVLTKAGLSLGIDSMRANQFVLEAAKTLAALRGLNQVGQDEVIDAARLVYSHTNRVQSAPDEQQDSPSDNADEPDIPAEDQAQQPDESNDAESTESAESSDAQNEEPSLSEEDLQDMVVEAVQASLPPSFLLQLNQHVRSSKSSSGITGKSGAIEKNLLSGRPLGSRKGSPKNGGRLDILKSIRSAIPWQRLRAQSDASQGKTERINKIYFRSEDLHMKQYLKRRGTVTIFLVDASGSSATQRLSEAKGALEELLAQCYIRRDEVAMLSMRGAKVETVLPPTRSLVRAKRNLATLPGGGGTPLALGLRTANEMAISLQRKGLTPIIVILTDGKANVNLQGVGGRQGAHSDALMTAKELRLQQHRILFVDTSPQPESLAQQLASAMDAQYFPLPYVGSGKQISQSAIQLAKF</sequence>
<dbReference type="PROSITE" id="PS50234">
    <property type="entry name" value="VWFA"/>
    <property type="match status" value="1"/>
</dbReference>
<dbReference type="Pfam" id="PF13519">
    <property type="entry name" value="VWA_2"/>
    <property type="match status" value="1"/>
</dbReference>
<dbReference type="PANTHER" id="PTHR43473:SF2">
    <property type="entry name" value="MAGNESIUM-CHELATASE SUBUNIT CHLD, CHLOROPLASTIC"/>
    <property type="match status" value="1"/>
</dbReference>
<dbReference type="SUPFAM" id="SSF53300">
    <property type="entry name" value="vWA-like"/>
    <property type="match status" value="1"/>
</dbReference>
<accession>A0A6M9PRU9</accession>
<feature type="compositionally biased region" description="Low complexity" evidence="1">
    <location>
        <begin position="340"/>
        <end position="351"/>
    </location>
</feature>
<feature type="domain" description="VWFA" evidence="2">
    <location>
        <begin position="427"/>
        <end position="610"/>
    </location>
</feature>
<reference evidence="3 4" key="1">
    <citation type="submission" date="2018-04" db="EMBL/GenBank/DDBJ databases">
        <title>Polynucleobacter sp. LimPoW16 genome.</title>
        <authorList>
            <person name="Hahn M.W."/>
        </authorList>
    </citation>
    <scope>NUCLEOTIDE SEQUENCE [LARGE SCALE GENOMIC DNA]</scope>
    <source>
        <strain evidence="3 4">LimPoW16</strain>
    </source>
</reference>
<dbReference type="SMART" id="SM00327">
    <property type="entry name" value="VWA"/>
    <property type="match status" value="1"/>
</dbReference>
<evidence type="ECO:0000259" key="2">
    <source>
        <dbReference type="PROSITE" id="PS50234"/>
    </source>
</evidence>
<dbReference type="Gene3D" id="3.40.50.300">
    <property type="entry name" value="P-loop containing nucleotide triphosphate hydrolases"/>
    <property type="match status" value="1"/>
</dbReference>
<name>A0A6M9PRU9_9BURK</name>
<evidence type="ECO:0000256" key="1">
    <source>
        <dbReference type="SAM" id="MobiDB-lite"/>
    </source>
</evidence>
<dbReference type="SUPFAM" id="SSF52540">
    <property type="entry name" value="P-loop containing nucleoside triphosphate hydrolases"/>
    <property type="match status" value="1"/>
</dbReference>
<dbReference type="RefSeq" id="WP_173942364.1">
    <property type="nucleotide sequence ID" value="NZ_CBCSCD010000003.1"/>
</dbReference>
<dbReference type="Gene3D" id="3.40.50.410">
    <property type="entry name" value="von Willebrand factor, type A domain"/>
    <property type="match status" value="1"/>
</dbReference>
<gene>
    <name evidence="3" type="ORF">DCO16_03485</name>
</gene>
<dbReference type="InterPro" id="IPR002035">
    <property type="entry name" value="VWF_A"/>
</dbReference>
<feature type="region of interest" description="Disordered" evidence="1">
    <location>
        <begin position="254"/>
        <end position="311"/>
    </location>
</feature>
<proteinExistence type="predicted"/>
<dbReference type="InterPro" id="IPR041628">
    <property type="entry name" value="ChlI/MoxR_AAA_lid"/>
</dbReference>
<feature type="region of interest" description="Disordered" evidence="1">
    <location>
        <begin position="339"/>
        <end position="374"/>
    </location>
</feature>
<evidence type="ECO:0000313" key="3">
    <source>
        <dbReference type="EMBL" id="QKM62218.1"/>
    </source>
</evidence>
<dbReference type="Proteomes" id="UP000500806">
    <property type="component" value="Chromosome"/>
</dbReference>
<dbReference type="KEGG" id="pani:DCO16_03485"/>
<protein>
    <recommendedName>
        <fullName evidence="2">VWFA domain-containing protein</fullName>
    </recommendedName>
</protein>